<dbReference type="InterPro" id="IPR002871">
    <property type="entry name" value="NIF_FeS_clus_asmbl_NifU_N"/>
</dbReference>
<dbReference type="SUPFAM" id="SSF82649">
    <property type="entry name" value="SufE/NifU"/>
    <property type="match status" value="1"/>
</dbReference>
<organism evidence="2 3">
    <name type="scientific">Pontiella sulfatireligans</name>
    <dbReference type="NCBI Taxonomy" id="2750658"/>
    <lineage>
        <taxon>Bacteria</taxon>
        <taxon>Pseudomonadati</taxon>
        <taxon>Kiritimatiellota</taxon>
        <taxon>Kiritimatiellia</taxon>
        <taxon>Kiritimatiellales</taxon>
        <taxon>Pontiellaceae</taxon>
        <taxon>Pontiella</taxon>
    </lineage>
</organism>
<dbReference type="EMBL" id="CAAHFH010000001">
    <property type="protein sequence ID" value="VGO19953.1"/>
    <property type="molecule type" value="Genomic_DNA"/>
</dbReference>
<evidence type="ECO:0000259" key="1">
    <source>
        <dbReference type="Pfam" id="PF01592"/>
    </source>
</evidence>
<dbReference type="Gene3D" id="3.90.1010.10">
    <property type="match status" value="1"/>
</dbReference>
<evidence type="ECO:0000313" key="2">
    <source>
        <dbReference type="EMBL" id="VGO19953.1"/>
    </source>
</evidence>
<dbReference type="Pfam" id="PF01592">
    <property type="entry name" value="NifU_N"/>
    <property type="match status" value="1"/>
</dbReference>
<sequence>MNFDLLAAAEGRPLNYGSMLRASAYDQVTGPCGDTLQIWLKIAEGRIQKASFTSDGCEDSVICCSTAVHMVEGLRLEEAAALSQEEILAEAPPIRNDHQHCALLVANTIKKAVEAYAEAPAKVPFGQRMQTLFGKDKNHA</sequence>
<keyword evidence="3" id="KW-1185">Reference proteome</keyword>
<evidence type="ECO:0000313" key="3">
    <source>
        <dbReference type="Proteomes" id="UP000346198"/>
    </source>
</evidence>
<proteinExistence type="predicted"/>
<dbReference type="Proteomes" id="UP000346198">
    <property type="component" value="Unassembled WGS sequence"/>
</dbReference>
<name>A0A6C2UJA3_9BACT</name>
<protein>
    <submittedName>
        <fullName evidence="2">Iron-sulfur cluster assembly scaffold protein IscU</fullName>
    </submittedName>
</protein>
<accession>A0A6C2UJA3</accession>
<dbReference type="GO" id="GO:0051536">
    <property type="term" value="F:iron-sulfur cluster binding"/>
    <property type="evidence" value="ECO:0007669"/>
    <property type="project" value="InterPro"/>
</dbReference>
<dbReference type="RefSeq" id="WP_168433193.1">
    <property type="nucleotide sequence ID" value="NZ_CAAHFH010000001.1"/>
</dbReference>
<dbReference type="PANTHER" id="PTHR10093">
    <property type="entry name" value="IRON-SULFUR CLUSTER ASSEMBLY ENZYME NIFU HOMOLOG"/>
    <property type="match status" value="1"/>
</dbReference>
<reference evidence="2 3" key="1">
    <citation type="submission" date="2019-04" db="EMBL/GenBank/DDBJ databases">
        <authorList>
            <person name="Van Vliet M D."/>
        </authorList>
    </citation>
    <scope>NUCLEOTIDE SEQUENCE [LARGE SCALE GENOMIC DNA]</scope>
    <source>
        <strain evidence="2 3">F21</strain>
    </source>
</reference>
<dbReference type="GO" id="GO:0005506">
    <property type="term" value="F:iron ion binding"/>
    <property type="evidence" value="ECO:0007669"/>
    <property type="project" value="InterPro"/>
</dbReference>
<feature type="domain" description="NIF system FeS cluster assembly NifU N-terminal" evidence="1">
    <location>
        <begin position="13"/>
        <end position="119"/>
    </location>
</feature>
<dbReference type="GO" id="GO:0016226">
    <property type="term" value="P:iron-sulfur cluster assembly"/>
    <property type="evidence" value="ECO:0007669"/>
    <property type="project" value="InterPro"/>
</dbReference>
<dbReference type="AlphaFoldDB" id="A0A6C2UJA3"/>
<dbReference type="CDD" id="cd06664">
    <property type="entry name" value="IscU_like"/>
    <property type="match status" value="1"/>
</dbReference>
<gene>
    <name evidence="2" type="primary">iscU_2</name>
    <name evidence="2" type="ORF">SCARR_02013</name>
</gene>